<evidence type="ECO:0000256" key="1">
    <source>
        <dbReference type="SAM" id="MobiDB-lite"/>
    </source>
</evidence>
<accession>A0ABV8RPS1</accession>
<organism evidence="2 3">
    <name type="scientific">Novosphingobium tardum</name>
    <dbReference type="NCBI Taxonomy" id="1538021"/>
    <lineage>
        <taxon>Bacteria</taxon>
        <taxon>Pseudomonadati</taxon>
        <taxon>Pseudomonadota</taxon>
        <taxon>Alphaproteobacteria</taxon>
        <taxon>Sphingomonadales</taxon>
        <taxon>Sphingomonadaceae</taxon>
        <taxon>Novosphingobium</taxon>
    </lineage>
</organism>
<gene>
    <name evidence="2" type="ORF">ACFO0A_09390</name>
</gene>
<name>A0ABV8RPS1_9SPHN</name>
<proteinExistence type="predicted"/>
<dbReference type="EMBL" id="JBHSDR010000006">
    <property type="protein sequence ID" value="MFC4295269.1"/>
    <property type="molecule type" value="Genomic_DNA"/>
</dbReference>
<comment type="caution">
    <text evidence="2">The sequence shown here is derived from an EMBL/GenBank/DDBJ whole genome shotgun (WGS) entry which is preliminary data.</text>
</comment>
<sequence>MLSKGDDYPLHQTPEPVAFAGTDRNFYDRYFFNGYNPDGTGFFAVAFGVYPHLNVADAHFCVVRDGVEHCLHASRELGMERLDLEVGPIRIEIIEPLRILRVTVAEHYGISAELTFTGRSFPIEEPRFTHRIGPRTFMDYTRMTQNGHYEGWISVDGKKEAVSQDCAGTRDRSWGVRPVGTPDTQPHAGGRPTGFFWQWTPLNFPNRSVFFHLNADAAGDAWNIRAVVLPDHANAHGGFETVQAKMAAPLTGGTRWPEGGELEIELPSGPMRLKFEPLGRFLMRGLGYTSPTWGHGLHHGPLDVAREDIDLSAQDPARMDNFHVQLPCRVTVLSGEGAGEVGAGVFEQLILGDYAPMDLSGMEVAPA</sequence>
<dbReference type="SUPFAM" id="SSF159245">
    <property type="entry name" value="AttH-like"/>
    <property type="match status" value="1"/>
</dbReference>
<keyword evidence="3" id="KW-1185">Reference proteome</keyword>
<evidence type="ECO:0000313" key="3">
    <source>
        <dbReference type="Proteomes" id="UP001595828"/>
    </source>
</evidence>
<dbReference type="RefSeq" id="WP_379538751.1">
    <property type="nucleotide sequence ID" value="NZ_JBHSDR010000006.1"/>
</dbReference>
<protein>
    <submittedName>
        <fullName evidence="2">Uncharacterized protein</fullName>
    </submittedName>
</protein>
<dbReference type="Proteomes" id="UP001595828">
    <property type="component" value="Unassembled WGS sequence"/>
</dbReference>
<evidence type="ECO:0000313" key="2">
    <source>
        <dbReference type="EMBL" id="MFC4295269.1"/>
    </source>
</evidence>
<feature type="region of interest" description="Disordered" evidence="1">
    <location>
        <begin position="170"/>
        <end position="191"/>
    </location>
</feature>
<reference evidence="3" key="1">
    <citation type="journal article" date="2019" name="Int. J. Syst. Evol. Microbiol.">
        <title>The Global Catalogue of Microorganisms (GCM) 10K type strain sequencing project: providing services to taxonomists for standard genome sequencing and annotation.</title>
        <authorList>
            <consortium name="The Broad Institute Genomics Platform"/>
            <consortium name="The Broad Institute Genome Sequencing Center for Infectious Disease"/>
            <person name="Wu L."/>
            <person name="Ma J."/>
        </authorList>
    </citation>
    <scope>NUCLEOTIDE SEQUENCE [LARGE SCALE GENOMIC DNA]</scope>
    <source>
        <strain evidence="3">CGMCC 1.12989</strain>
    </source>
</reference>